<dbReference type="PANTHER" id="PTHR19256:SF64">
    <property type="entry name" value="TCR GAMMA ALTERNATE READING FRAME PROTEIN"/>
    <property type="match status" value="1"/>
</dbReference>
<dbReference type="InterPro" id="IPR003597">
    <property type="entry name" value="Ig_C1-set"/>
</dbReference>
<keyword evidence="3 7" id="KW-1133">Transmembrane helix</keyword>
<dbReference type="Proteomes" id="UP000326458">
    <property type="component" value="Unassembled WGS sequence"/>
</dbReference>
<proteinExistence type="predicted"/>
<dbReference type="Pfam" id="PF07686">
    <property type="entry name" value="V-set"/>
    <property type="match status" value="1"/>
</dbReference>
<evidence type="ECO:0000256" key="4">
    <source>
        <dbReference type="ARBA" id="ARBA00023136"/>
    </source>
</evidence>
<dbReference type="SMART" id="SM00409">
    <property type="entry name" value="IG"/>
    <property type="match status" value="1"/>
</dbReference>
<evidence type="ECO:0000313" key="10">
    <source>
        <dbReference type="EMBL" id="KAB0342412.1"/>
    </source>
</evidence>
<feature type="domain" description="Ig-like" evidence="9">
    <location>
        <begin position="146"/>
        <end position="242"/>
    </location>
</feature>
<accession>A0A5N3UZW7</accession>
<evidence type="ECO:0000256" key="8">
    <source>
        <dbReference type="SAM" id="SignalP"/>
    </source>
</evidence>
<dbReference type="InterPro" id="IPR003599">
    <property type="entry name" value="Ig_sub"/>
</dbReference>
<dbReference type="EMBL" id="VCEA01000003">
    <property type="protein sequence ID" value="KAB0342412.1"/>
    <property type="molecule type" value="Genomic_DNA"/>
</dbReference>
<dbReference type="AlphaFoldDB" id="A0A5N3UZW7"/>
<sequence length="305" mass="34924">MALLEAVLFSSFWSFGLGQLTLEQPEVSVTGTREKSAIVSCKVFSKDFSKDYIHWYRQKPDQGLEHLLYVLTASAQSHLGGTKNKFEAKKYASSSTSTLKISFLEKEDEAMYYCAGWVSAWIKVFGEGTKLVVIPPDRRLDEDLFPKPTIFFPSVEEVKLHMAGTHLCLLQKFFPDAIKVQWKEKNGNTILESQQGDIIKTNDTYMKFSWLTLTKKAMDKEHVCIVKHENNKGGRDQEILFSSVNKGVAKNACMKKESDTLQLQFANTSAYYTYLLLLLKSVIYFSIIAFCVFRRTDIFSDWKIF</sequence>
<comment type="caution">
    <text evidence="10">The sequence shown here is derived from an EMBL/GenBank/DDBJ whole genome shotgun (WGS) entry which is preliminary data.</text>
</comment>
<organism evidence="10 11">
    <name type="scientific">Muntiacus muntjak</name>
    <name type="common">Barking deer</name>
    <name type="synonym">Indian muntjac</name>
    <dbReference type="NCBI Taxonomy" id="9888"/>
    <lineage>
        <taxon>Eukaryota</taxon>
        <taxon>Metazoa</taxon>
        <taxon>Chordata</taxon>
        <taxon>Craniata</taxon>
        <taxon>Vertebrata</taxon>
        <taxon>Euteleostomi</taxon>
        <taxon>Mammalia</taxon>
        <taxon>Eutheria</taxon>
        <taxon>Laurasiatheria</taxon>
        <taxon>Artiodactyla</taxon>
        <taxon>Ruminantia</taxon>
        <taxon>Pecora</taxon>
        <taxon>Cervidae</taxon>
        <taxon>Muntiacinae</taxon>
        <taxon>Muntiacus</taxon>
    </lineage>
</organism>
<dbReference type="InterPro" id="IPR036179">
    <property type="entry name" value="Ig-like_dom_sf"/>
</dbReference>
<keyword evidence="4 7" id="KW-0472">Membrane</keyword>
<feature type="domain" description="Ig-like" evidence="9">
    <location>
        <begin position="25"/>
        <end position="114"/>
    </location>
</feature>
<dbReference type="PANTHER" id="PTHR19256">
    <property type="entry name" value="T-CELL RECEPTOR GAMMA CHAIN"/>
    <property type="match status" value="1"/>
</dbReference>
<dbReference type="InterPro" id="IPR013783">
    <property type="entry name" value="Ig-like_fold"/>
</dbReference>
<dbReference type="FunFam" id="2.60.40.10:FF:001704">
    <property type="entry name" value="Uncharacterized protein"/>
    <property type="match status" value="1"/>
</dbReference>
<dbReference type="InterPro" id="IPR051117">
    <property type="entry name" value="TRG_var/const_region"/>
</dbReference>
<dbReference type="InterPro" id="IPR013106">
    <property type="entry name" value="Ig_V-set"/>
</dbReference>
<dbReference type="InterPro" id="IPR007110">
    <property type="entry name" value="Ig-like_dom"/>
</dbReference>
<keyword evidence="8" id="KW-0732">Signal</keyword>
<reference evidence="10 11" key="1">
    <citation type="submission" date="2019-06" db="EMBL/GenBank/DDBJ databases">
        <title>Discovery of a novel chromosome fission-fusion reversal in muntjac.</title>
        <authorList>
            <person name="Mudd A.B."/>
            <person name="Bredeson J.V."/>
            <person name="Baum R."/>
            <person name="Hockemeyer D."/>
            <person name="Rokhsar D.S."/>
        </authorList>
    </citation>
    <scope>NUCLEOTIDE SEQUENCE [LARGE SCALE GENOMIC DNA]</scope>
    <source>
        <strain evidence="10">UTSW_UCB_Mm</strain>
        <tissue evidence="10">Fibroblast cell line</tissue>
    </source>
</reference>
<dbReference type="SUPFAM" id="SSF48726">
    <property type="entry name" value="Immunoglobulin"/>
    <property type="match status" value="2"/>
</dbReference>
<protein>
    <recommendedName>
        <fullName evidence="9">Ig-like domain-containing protein</fullName>
    </recommendedName>
</protein>
<dbReference type="GO" id="GO:0016020">
    <property type="term" value="C:membrane"/>
    <property type="evidence" value="ECO:0007669"/>
    <property type="project" value="UniProtKB-SubCell"/>
</dbReference>
<evidence type="ECO:0000256" key="7">
    <source>
        <dbReference type="SAM" id="Phobius"/>
    </source>
</evidence>
<keyword evidence="5" id="KW-0675">Receptor</keyword>
<name>A0A5N3UZW7_MUNMU</name>
<keyword evidence="11" id="KW-1185">Reference proteome</keyword>
<feature type="chain" id="PRO_5024463194" description="Ig-like domain-containing protein" evidence="8">
    <location>
        <begin position="19"/>
        <end position="305"/>
    </location>
</feature>
<dbReference type="CDD" id="cd04982">
    <property type="entry name" value="IgV_TCR_gamma"/>
    <property type="match status" value="1"/>
</dbReference>
<feature type="signal peptide" evidence="8">
    <location>
        <begin position="1"/>
        <end position="18"/>
    </location>
</feature>
<evidence type="ECO:0000313" key="11">
    <source>
        <dbReference type="Proteomes" id="UP000326458"/>
    </source>
</evidence>
<comment type="subcellular location">
    <subcellularLocation>
        <location evidence="1">Membrane</location>
    </subcellularLocation>
</comment>
<dbReference type="SMART" id="SM00406">
    <property type="entry name" value="IGv"/>
    <property type="match status" value="1"/>
</dbReference>
<evidence type="ECO:0000256" key="3">
    <source>
        <dbReference type="ARBA" id="ARBA00022989"/>
    </source>
</evidence>
<evidence type="ECO:0000256" key="5">
    <source>
        <dbReference type="ARBA" id="ARBA00023170"/>
    </source>
</evidence>
<keyword evidence="2 7" id="KW-0812">Transmembrane</keyword>
<gene>
    <name evidence="10" type="ORF">FD754_019338</name>
</gene>
<dbReference type="FunFam" id="2.60.40.10:FF:001083">
    <property type="entry name" value="T cell receptor gamma constant 2"/>
    <property type="match status" value="1"/>
</dbReference>
<dbReference type="PROSITE" id="PS50835">
    <property type="entry name" value="IG_LIKE"/>
    <property type="match status" value="2"/>
</dbReference>
<dbReference type="SMART" id="SM00407">
    <property type="entry name" value="IGc1"/>
    <property type="match status" value="1"/>
</dbReference>
<evidence type="ECO:0000256" key="2">
    <source>
        <dbReference type="ARBA" id="ARBA00022692"/>
    </source>
</evidence>
<evidence type="ECO:0000259" key="9">
    <source>
        <dbReference type="PROSITE" id="PS50835"/>
    </source>
</evidence>
<dbReference type="Gene3D" id="2.60.40.10">
    <property type="entry name" value="Immunoglobulins"/>
    <property type="match status" value="2"/>
</dbReference>
<dbReference type="Pfam" id="PF07654">
    <property type="entry name" value="C1-set"/>
    <property type="match status" value="1"/>
</dbReference>
<evidence type="ECO:0000256" key="1">
    <source>
        <dbReference type="ARBA" id="ARBA00004370"/>
    </source>
</evidence>
<keyword evidence="6" id="KW-0393">Immunoglobulin domain</keyword>
<evidence type="ECO:0000256" key="6">
    <source>
        <dbReference type="ARBA" id="ARBA00023319"/>
    </source>
</evidence>
<feature type="transmembrane region" description="Helical" evidence="7">
    <location>
        <begin position="271"/>
        <end position="293"/>
    </location>
</feature>